<dbReference type="InterPro" id="IPR001766">
    <property type="entry name" value="Fork_head_dom"/>
</dbReference>
<feature type="compositionally biased region" description="Low complexity" evidence="4">
    <location>
        <begin position="341"/>
        <end position="355"/>
    </location>
</feature>
<accession>A0A2U1J625</accession>
<dbReference type="PROSITE" id="PS00658">
    <property type="entry name" value="FORK_HEAD_2"/>
    <property type="match status" value="1"/>
</dbReference>
<keyword evidence="7" id="KW-1185">Reference proteome</keyword>
<dbReference type="CDD" id="cd00059">
    <property type="entry name" value="FH_FOX"/>
    <property type="match status" value="1"/>
</dbReference>
<feature type="DNA-binding region" description="Fork-head" evidence="3">
    <location>
        <begin position="100"/>
        <end position="193"/>
    </location>
</feature>
<feature type="region of interest" description="Disordered" evidence="4">
    <location>
        <begin position="312"/>
        <end position="355"/>
    </location>
</feature>
<dbReference type="PRINTS" id="PR00053">
    <property type="entry name" value="FORKHEAD"/>
</dbReference>
<evidence type="ECO:0000313" key="7">
    <source>
        <dbReference type="Proteomes" id="UP000245591"/>
    </source>
</evidence>
<name>A0A2U1J625_SMIAN</name>
<dbReference type="InterPro" id="IPR036388">
    <property type="entry name" value="WH-like_DNA-bd_sf"/>
</dbReference>
<evidence type="ECO:0000256" key="4">
    <source>
        <dbReference type="SAM" id="MobiDB-lite"/>
    </source>
</evidence>
<dbReference type="InterPro" id="IPR036390">
    <property type="entry name" value="WH_DNA-bd_sf"/>
</dbReference>
<dbReference type="InterPro" id="IPR050211">
    <property type="entry name" value="FOX_domain-containing"/>
</dbReference>
<dbReference type="AlphaFoldDB" id="A0A2U1J625"/>
<keyword evidence="2 3" id="KW-0539">Nucleus</keyword>
<feature type="compositionally biased region" description="Polar residues" evidence="4">
    <location>
        <begin position="200"/>
        <end position="218"/>
    </location>
</feature>
<reference evidence="6 7" key="1">
    <citation type="journal article" date="2018" name="MBio">
        <title>Comparative Genomics Reveals the Core Gene Toolbox for the Fungus-Insect Symbiosis.</title>
        <authorList>
            <person name="Wang Y."/>
            <person name="Stata M."/>
            <person name="Wang W."/>
            <person name="Stajich J.E."/>
            <person name="White M.M."/>
            <person name="Moncalvo J.M."/>
        </authorList>
    </citation>
    <scope>NUCLEOTIDE SEQUENCE [LARGE SCALE GENOMIC DNA]</scope>
    <source>
        <strain evidence="6 7">AUS-126-30</strain>
    </source>
</reference>
<dbReference type="GO" id="GO:0009653">
    <property type="term" value="P:anatomical structure morphogenesis"/>
    <property type="evidence" value="ECO:0007669"/>
    <property type="project" value="TreeGrafter"/>
</dbReference>
<dbReference type="InterPro" id="IPR030456">
    <property type="entry name" value="TF_fork_head_CS_2"/>
</dbReference>
<evidence type="ECO:0000256" key="1">
    <source>
        <dbReference type="ARBA" id="ARBA00023125"/>
    </source>
</evidence>
<evidence type="ECO:0000259" key="5">
    <source>
        <dbReference type="PROSITE" id="PS50039"/>
    </source>
</evidence>
<keyword evidence="1 3" id="KW-0238">DNA-binding</keyword>
<sequence>MNNQKPHKNALSLARKHNLYNISNSNIAPFPYLTSTSQPRFSPPSYTPLAHPYNHTTPPYHPPPQTQYPLYFHPFPLYNPTPQAQKKSPEPCPDPEKYLKPDYSYASLIAQALTSSPSKKRSLNEIYEFILKKYPYFKNHDGWQNSIRHNLSLHKGFTKTKREDSIPGKGHFWTITPGFERFFIDGHFKSFKLKSKLEDSSSPNNAVTLNNSDNSTLINASTPETRILKPKLKKVSCFTKDEIDDLKKTLKDIPQTAEFNLHPNFEKPQPKSEPNSQSIPSKRKLSTSILQNTVLSFVTDVCDSNKRPCFEQKPVIQRSPSPRLRLSKSYDDIETKKRSDSSSSKLETSKSSMSLKEVSINSCNPEILGIESFPLSETTESDRNNFPLNNANLIHDISDFILNFNNQQSNLNQSDPKTKKALHDIFTPFTSTLTTINTQNPPTNILTKSSALHEYPSTTNISPSLPSQGMSPSFPGNLSDHTGVSVKPIDLFLNSSCNDSGYHSTPNMPTSHYENFSLFSDIHRSSDLTQPFNQFLQESSVDYNQLFDQSIADYSNKLSNSNSFNIGDTVFANNDGYNKPNPFPLNQEPPFNFNARGSVNFDSSQTYSLNNSSYITGSSNTLCNTINPFAANPLFNNINNQDTLFQNLLGNNNHTQTTHNQSLQNIQQTKPQERQNAPNLLLRQMVSNANFNPPGDNSPTTNFYPMENFSLYENRPFNDLNHNQKI</sequence>
<comment type="subcellular location">
    <subcellularLocation>
        <location evidence="3">Nucleus</location>
    </subcellularLocation>
</comment>
<dbReference type="Gene3D" id="1.10.10.10">
    <property type="entry name" value="Winged helix-like DNA-binding domain superfamily/Winged helix DNA-binding domain"/>
    <property type="match status" value="1"/>
</dbReference>
<feature type="compositionally biased region" description="Polar residues" evidence="4">
    <location>
        <begin position="272"/>
        <end position="283"/>
    </location>
</feature>
<dbReference type="GO" id="GO:0005634">
    <property type="term" value="C:nucleus"/>
    <property type="evidence" value="ECO:0007669"/>
    <property type="project" value="UniProtKB-SubCell"/>
</dbReference>
<dbReference type="PANTHER" id="PTHR11829">
    <property type="entry name" value="FORKHEAD BOX PROTEIN"/>
    <property type="match status" value="1"/>
</dbReference>
<organism evidence="6 7">
    <name type="scientific">Smittium angustum</name>
    <dbReference type="NCBI Taxonomy" id="133377"/>
    <lineage>
        <taxon>Eukaryota</taxon>
        <taxon>Fungi</taxon>
        <taxon>Fungi incertae sedis</taxon>
        <taxon>Zoopagomycota</taxon>
        <taxon>Kickxellomycotina</taxon>
        <taxon>Harpellomycetes</taxon>
        <taxon>Harpellales</taxon>
        <taxon>Legeriomycetaceae</taxon>
        <taxon>Smittium</taxon>
    </lineage>
</organism>
<dbReference type="SMART" id="SM00339">
    <property type="entry name" value="FH"/>
    <property type="match status" value="1"/>
</dbReference>
<feature type="domain" description="Fork-head" evidence="5">
    <location>
        <begin position="100"/>
        <end position="193"/>
    </location>
</feature>
<dbReference type="GO" id="GO:0030154">
    <property type="term" value="P:cell differentiation"/>
    <property type="evidence" value="ECO:0007669"/>
    <property type="project" value="TreeGrafter"/>
</dbReference>
<dbReference type="Proteomes" id="UP000245591">
    <property type="component" value="Unassembled WGS sequence"/>
</dbReference>
<dbReference type="GO" id="GO:0000981">
    <property type="term" value="F:DNA-binding transcription factor activity, RNA polymerase II-specific"/>
    <property type="evidence" value="ECO:0007669"/>
    <property type="project" value="TreeGrafter"/>
</dbReference>
<dbReference type="EMBL" id="MBFU01000332">
    <property type="protein sequence ID" value="PWA00495.1"/>
    <property type="molecule type" value="Genomic_DNA"/>
</dbReference>
<feature type="compositionally biased region" description="Basic and acidic residues" evidence="4">
    <location>
        <begin position="328"/>
        <end position="340"/>
    </location>
</feature>
<evidence type="ECO:0000256" key="2">
    <source>
        <dbReference type="ARBA" id="ARBA00023242"/>
    </source>
</evidence>
<feature type="region of interest" description="Disordered" evidence="4">
    <location>
        <begin position="257"/>
        <end position="283"/>
    </location>
</feature>
<gene>
    <name evidence="6" type="ORF">BB558_003454</name>
</gene>
<dbReference type="FunFam" id="1.10.10.10:FF:000135">
    <property type="entry name" value="forkhead box protein G1"/>
    <property type="match status" value="1"/>
</dbReference>
<evidence type="ECO:0000313" key="6">
    <source>
        <dbReference type="EMBL" id="PWA00495.1"/>
    </source>
</evidence>
<dbReference type="SUPFAM" id="SSF46785">
    <property type="entry name" value="Winged helix' DNA-binding domain"/>
    <property type="match status" value="1"/>
</dbReference>
<dbReference type="Pfam" id="PF00250">
    <property type="entry name" value="Forkhead"/>
    <property type="match status" value="1"/>
</dbReference>
<protein>
    <recommendedName>
        <fullName evidence="5">Fork-head domain-containing protein</fullName>
    </recommendedName>
</protein>
<evidence type="ECO:0000256" key="3">
    <source>
        <dbReference type="PROSITE-ProRule" id="PRU00089"/>
    </source>
</evidence>
<dbReference type="GO" id="GO:0000978">
    <property type="term" value="F:RNA polymerase II cis-regulatory region sequence-specific DNA binding"/>
    <property type="evidence" value="ECO:0007669"/>
    <property type="project" value="TreeGrafter"/>
</dbReference>
<feature type="region of interest" description="Disordered" evidence="4">
    <location>
        <begin position="197"/>
        <end position="218"/>
    </location>
</feature>
<dbReference type="PROSITE" id="PS50039">
    <property type="entry name" value="FORK_HEAD_3"/>
    <property type="match status" value="1"/>
</dbReference>
<proteinExistence type="predicted"/>
<comment type="caution">
    <text evidence="6">The sequence shown here is derived from an EMBL/GenBank/DDBJ whole genome shotgun (WGS) entry which is preliminary data.</text>
</comment>
<dbReference type="PANTHER" id="PTHR11829:SF343">
    <property type="entry name" value="FORK-HEAD DOMAIN-CONTAINING PROTEIN"/>
    <property type="match status" value="1"/>
</dbReference>